<dbReference type="SUPFAM" id="SSF103481">
    <property type="entry name" value="Multidrug resistance efflux transporter EmrE"/>
    <property type="match status" value="2"/>
</dbReference>
<evidence type="ECO:0000256" key="1">
    <source>
        <dbReference type="ARBA" id="ARBA00004141"/>
    </source>
</evidence>
<feature type="transmembrane region" description="Helical" evidence="6">
    <location>
        <begin position="159"/>
        <end position="176"/>
    </location>
</feature>
<keyword evidence="5 6" id="KW-0472">Membrane</keyword>
<sequence length="303" mass="32431">MRELRARTRALAIDGPALGALLLLSAIWGYNFVVMKEVLDYADPFYFTAARTFIGALSLFIFALLTGKRLPIPHWKPMILLGILQTAAFGALIQWALVSGEAGRTVVVVYSMPFWLVALAALFLGERIGAWAFAAVLGAAGGLVLIVQPWTDGTLARDGALLAVLAGLIWAVAAAIARKMPRSTGASLLALTAWQMLFGAFLLGALVLFLPTQPLTPAPYFWGALAYSSILATGVAWFLWLFILERMSAGAAGLSTLLVPVVGIVASWLQLGERPDMMTGLGMAIVLSALALLSFVNLRRRSK</sequence>
<feature type="domain" description="EamA" evidence="7">
    <location>
        <begin position="159"/>
        <end position="294"/>
    </location>
</feature>
<evidence type="ECO:0000256" key="4">
    <source>
        <dbReference type="ARBA" id="ARBA00022989"/>
    </source>
</evidence>
<dbReference type="InterPro" id="IPR037185">
    <property type="entry name" value="EmrE-like"/>
</dbReference>
<organism evidence="8 9">
    <name type="scientific">Roseinatronobacter bogoriensis subsp. barguzinensis</name>
    <dbReference type="NCBI Taxonomy" id="441209"/>
    <lineage>
        <taxon>Bacteria</taxon>
        <taxon>Pseudomonadati</taxon>
        <taxon>Pseudomonadota</taxon>
        <taxon>Alphaproteobacteria</taxon>
        <taxon>Rhodobacterales</taxon>
        <taxon>Paracoccaceae</taxon>
        <taxon>Roseinatronobacter</taxon>
    </lineage>
</organism>
<keyword evidence="3 6" id="KW-0812">Transmembrane</keyword>
<evidence type="ECO:0000313" key="8">
    <source>
        <dbReference type="EMBL" id="ATX64511.1"/>
    </source>
</evidence>
<feature type="transmembrane region" description="Helical" evidence="6">
    <location>
        <begin position="221"/>
        <end position="244"/>
    </location>
</feature>
<dbReference type="OrthoDB" id="7850605at2"/>
<comment type="similarity">
    <text evidence="2">Belongs to the EamA transporter family.</text>
</comment>
<dbReference type="PANTHER" id="PTHR32322">
    <property type="entry name" value="INNER MEMBRANE TRANSPORTER"/>
    <property type="match status" value="1"/>
</dbReference>
<dbReference type="RefSeq" id="WP_071479440.1">
    <property type="nucleotide sequence ID" value="NZ_CP024899.1"/>
</dbReference>
<evidence type="ECO:0000256" key="6">
    <source>
        <dbReference type="SAM" id="Phobius"/>
    </source>
</evidence>
<dbReference type="STRING" id="441209.GCA_001870665_00228"/>
<feature type="transmembrane region" description="Helical" evidence="6">
    <location>
        <begin position="188"/>
        <end position="209"/>
    </location>
</feature>
<dbReference type="KEGG" id="rbg:BG454_00565"/>
<evidence type="ECO:0000256" key="3">
    <source>
        <dbReference type="ARBA" id="ARBA00022692"/>
    </source>
</evidence>
<feature type="domain" description="EamA" evidence="7">
    <location>
        <begin position="20"/>
        <end position="147"/>
    </location>
</feature>
<evidence type="ECO:0000313" key="9">
    <source>
        <dbReference type="Proteomes" id="UP000228948"/>
    </source>
</evidence>
<feature type="transmembrane region" description="Helical" evidence="6">
    <location>
        <begin position="78"/>
        <end position="97"/>
    </location>
</feature>
<dbReference type="PANTHER" id="PTHR32322:SF2">
    <property type="entry name" value="EAMA DOMAIN-CONTAINING PROTEIN"/>
    <property type="match status" value="1"/>
</dbReference>
<keyword evidence="9" id="KW-1185">Reference proteome</keyword>
<feature type="transmembrane region" description="Helical" evidence="6">
    <location>
        <begin position="251"/>
        <end position="271"/>
    </location>
</feature>
<proteinExistence type="inferred from homology"/>
<accession>A0A2K8K4X4</accession>
<evidence type="ECO:0000256" key="2">
    <source>
        <dbReference type="ARBA" id="ARBA00007362"/>
    </source>
</evidence>
<dbReference type="Pfam" id="PF00892">
    <property type="entry name" value="EamA"/>
    <property type="match status" value="2"/>
</dbReference>
<dbReference type="EMBL" id="CP024899">
    <property type="protein sequence ID" value="ATX64511.1"/>
    <property type="molecule type" value="Genomic_DNA"/>
</dbReference>
<evidence type="ECO:0000256" key="5">
    <source>
        <dbReference type="ARBA" id="ARBA00023136"/>
    </source>
</evidence>
<name>A0A2K8K4X4_9RHOB</name>
<protein>
    <submittedName>
        <fullName evidence="8">EamA family transporter</fullName>
    </submittedName>
</protein>
<feature type="transmembrane region" description="Helical" evidence="6">
    <location>
        <begin position="45"/>
        <end position="66"/>
    </location>
</feature>
<dbReference type="Proteomes" id="UP000228948">
    <property type="component" value="Chromosome"/>
</dbReference>
<feature type="transmembrane region" description="Helical" evidence="6">
    <location>
        <begin position="277"/>
        <end position="298"/>
    </location>
</feature>
<dbReference type="InterPro" id="IPR000620">
    <property type="entry name" value="EamA_dom"/>
</dbReference>
<feature type="transmembrane region" description="Helical" evidence="6">
    <location>
        <begin position="130"/>
        <end position="147"/>
    </location>
</feature>
<comment type="subcellular location">
    <subcellularLocation>
        <location evidence="1">Membrane</location>
        <topology evidence="1">Multi-pass membrane protein</topology>
    </subcellularLocation>
</comment>
<feature type="transmembrane region" description="Helical" evidence="6">
    <location>
        <begin position="12"/>
        <end position="33"/>
    </location>
</feature>
<evidence type="ECO:0000259" key="7">
    <source>
        <dbReference type="Pfam" id="PF00892"/>
    </source>
</evidence>
<dbReference type="InterPro" id="IPR050638">
    <property type="entry name" value="AA-Vitamin_Transporters"/>
</dbReference>
<gene>
    <name evidence="8" type="ORF">BG454_00565</name>
</gene>
<keyword evidence="4 6" id="KW-1133">Transmembrane helix</keyword>
<dbReference type="GO" id="GO:0016020">
    <property type="term" value="C:membrane"/>
    <property type="evidence" value="ECO:0007669"/>
    <property type="project" value="UniProtKB-SubCell"/>
</dbReference>
<dbReference type="AlphaFoldDB" id="A0A2K8K4X4"/>
<reference evidence="8 9" key="1">
    <citation type="submission" date="2017-11" db="EMBL/GenBank/DDBJ databases">
        <title>Revised Sequence and Annotation of the Rhodobaca barguzinensis strain alga05 Genome.</title>
        <authorList>
            <person name="Kopejtka K."/>
            <person name="Tomasch J.M."/>
            <person name="Bunk B."/>
            <person name="Koblizek M."/>
        </authorList>
    </citation>
    <scope>NUCLEOTIDE SEQUENCE [LARGE SCALE GENOMIC DNA]</scope>
    <source>
        <strain evidence="9">alga05</strain>
    </source>
</reference>
<feature type="transmembrane region" description="Helical" evidence="6">
    <location>
        <begin position="103"/>
        <end position="123"/>
    </location>
</feature>